<dbReference type="EMBL" id="AWUE01017885">
    <property type="protein sequence ID" value="OMO84096.1"/>
    <property type="molecule type" value="Genomic_DNA"/>
</dbReference>
<feature type="region of interest" description="Disordered" evidence="1">
    <location>
        <begin position="86"/>
        <end position="129"/>
    </location>
</feature>
<evidence type="ECO:0000313" key="3">
    <source>
        <dbReference type="Proteomes" id="UP000187203"/>
    </source>
</evidence>
<feature type="compositionally biased region" description="Polar residues" evidence="1">
    <location>
        <begin position="90"/>
        <end position="99"/>
    </location>
</feature>
<evidence type="ECO:0000256" key="1">
    <source>
        <dbReference type="SAM" id="MobiDB-lite"/>
    </source>
</evidence>
<name>A0A1R3INF9_9ROSI</name>
<comment type="caution">
    <text evidence="2">The sequence shown here is derived from an EMBL/GenBank/DDBJ whole genome shotgun (WGS) entry which is preliminary data.</text>
</comment>
<dbReference type="AlphaFoldDB" id="A0A1R3INF9"/>
<dbReference type="Proteomes" id="UP000187203">
    <property type="component" value="Unassembled WGS sequence"/>
</dbReference>
<dbReference type="OrthoDB" id="1001137at2759"/>
<gene>
    <name evidence="2" type="ORF">COLO4_22230</name>
</gene>
<organism evidence="2 3">
    <name type="scientific">Corchorus olitorius</name>
    <dbReference type="NCBI Taxonomy" id="93759"/>
    <lineage>
        <taxon>Eukaryota</taxon>
        <taxon>Viridiplantae</taxon>
        <taxon>Streptophyta</taxon>
        <taxon>Embryophyta</taxon>
        <taxon>Tracheophyta</taxon>
        <taxon>Spermatophyta</taxon>
        <taxon>Magnoliopsida</taxon>
        <taxon>eudicotyledons</taxon>
        <taxon>Gunneridae</taxon>
        <taxon>Pentapetalae</taxon>
        <taxon>rosids</taxon>
        <taxon>malvids</taxon>
        <taxon>Malvales</taxon>
        <taxon>Malvaceae</taxon>
        <taxon>Grewioideae</taxon>
        <taxon>Apeibeae</taxon>
        <taxon>Corchorus</taxon>
    </lineage>
</organism>
<sequence length="129" mass="14083">MARCLRAKKRALKWKKKEMQRIKRVNQLNIGLIKCMDELVEEFLVTAESENDNNDLETANIWTDEAIRGMNDLNLNGTNNITAPVDQVQPYCNNSSNGSAAVGDNDGYDEDGEGGNSGGCGGGHGGERH</sequence>
<accession>A0A1R3INF9</accession>
<reference evidence="3" key="1">
    <citation type="submission" date="2013-09" db="EMBL/GenBank/DDBJ databases">
        <title>Corchorus olitorius genome sequencing.</title>
        <authorList>
            <person name="Alam M."/>
            <person name="Haque M.S."/>
            <person name="Islam M.S."/>
            <person name="Emdad E.M."/>
            <person name="Islam M.M."/>
            <person name="Ahmed B."/>
            <person name="Halim A."/>
            <person name="Hossen Q.M.M."/>
            <person name="Hossain M.Z."/>
            <person name="Ahmed R."/>
            <person name="Khan M.M."/>
            <person name="Islam R."/>
            <person name="Rashid M.M."/>
            <person name="Khan S.A."/>
            <person name="Rahman M.S."/>
            <person name="Alam M."/>
            <person name="Yahiya A.S."/>
            <person name="Khan M.S."/>
            <person name="Azam M.S."/>
            <person name="Haque T."/>
            <person name="Lashkar M.Z.H."/>
            <person name="Akhand A.I."/>
            <person name="Morshed G."/>
            <person name="Roy S."/>
            <person name="Uddin K.S."/>
            <person name="Rabeya T."/>
            <person name="Hossain A.S."/>
            <person name="Chowdhury A."/>
            <person name="Snigdha A.R."/>
            <person name="Mortoza M.S."/>
            <person name="Matin S.A."/>
            <person name="Hoque S.M.E."/>
            <person name="Islam M.K."/>
            <person name="Roy D.K."/>
            <person name="Haider R."/>
            <person name="Moosa M.M."/>
            <person name="Elias S.M."/>
            <person name="Hasan A.M."/>
            <person name="Jahan S."/>
            <person name="Shafiuddin M."/>
            <person name="Mahmood N."/>
            <person name="Shommy N.S."/>
        </authorList>
    </citation>
    <scope>NUCLEOTIDE SEQUENCE [LARGE SCALE GENOMIC DNA]</scope>
    <source>
        <strain evidence="3">cv. O-4</strain>
    </source>
</reference>
<keyword evidence="3" id="KW-1185">Reference proteome</keyword>
<feature type="compositionally biased region" description="Gly residues" evidence="1">
    <location>
        <begin position="114"/>
        <end position="129"/>
    </location>
</feature>
<protein>
    <submittedName>
        <fullName evidence="2">Uncharacterized protein</fullName>
    </submittedName>
</protein>
<proteinExistence type="predicted"/>
<evidence type="ECO:0000313" key="2">
    <source>
        <dbReference type="EMBL" id="OMO84096.1"/>
    </source>
</evidence>